<evidence type="ECO:0000256" key="3">
    <source>
        <dbReference type="ARBA" id="ARBA00022692"/>
    </source>
</evidence>
<feature type="transmembrane region" description="Helical" evidence="6">
    <location>
        <begin position="156"/>
        <end position="178"/>
    </location>
</feature>
<dbReference type="FunFam" id="1.20.1250.20:FF:000057">
    <property type="entry name" value="MFS general substrate transporter"/>
    <property type="match status" value="1"/>
</dbReference>
<evidence type="ECO:0000256" key="5">
    <source>
        <dbReference type="ARBA" id="ARBA00023136"/>
    </source>
</evidence>
<evidence type="ECO:0000256" key="1">
    <source>
        <dbReference type="ARBA" id="ARBA00004141"/>
    </source>
</evidence>
<accession>A0A550CK22</accession>
<dbReference type="OrthoDB" id="2985014at2759"/>
<organism evidence="8 9">
    <name type="scientific">Schizophyllum amplum</name>
    <dbReference type="NCBI Taxonomy" id="97359"/>
    <lineage>
        <taxon>Eukaryota</taxon>
        <taxon>Fungi</taxon>
        <taxon>Dikarya</taxon>
        <taxon>Basidiomycota</taxon>
        <taxon>Agaricomycotina</taxon>
        <taxon>Agaricomycetes</taxon>
        <taxon>Agaricomycetidae</taxon>
        <taxon>Agaricales</taxon>
        <taxon>Schizophyllaceae</taxon>
        <taxon>Schizophyllum</taxon>
    </lineage>
</organism>
<dbReference type="InterPro" id="IPR020846">
    <property type="entry name" value="MFS_dom"/>
</dbReference>
<dbReference type="AlphaFoldDB" id="A0A550CK22"/>
<dbReference type="EMBL" id="VDMD01000005">
    <property type="protein sequence ID" value="TRM65160.1"/>
    <property type="molecule type" value="Genomic_DNA"/>
</dbReference>
<evidence type="ECO:0000313" key="9">
    <source>
        <dbReference type="Proteomes" id="UP000320762"/>
    </source>
</evidence>
<dbReference type="PANTHER" id="PTHR43791:SF20">
    <property type="entry name" value="TRANSPORTER, PUTATIVE (AFU_ORTHOLOGUE AFUA_3G14670)-RELATED"/>
    <property type="match status" value="1"/>
</dbReference>
<dbReference type="Gene3D" id="1.20.1250.20">
    <property type="entry name" value="MFS general substrate transporter like domains"/>
    <property type="match status" value="1"/>
</dbReference>
<evidence type="ECO:0000256" key="6">
    <source>
        <dbReference type="SAM" id="Phobius"/>
    </source>
</evidence>
<dbReference type="Proteomes" id="UP000320762">
    <property type="component" value="Unassembled WGS sequence"/>
</dbReference>
<protein>
    <submittedName>
        <fullName evidence="8">Major facilitator superfamily domain-containing protein</fullName>
    </submittedName>
</protein>
<dbReference type="PROSITE" id="PS50850">
    <property type="entry name" value="MFS"/>
    <property type="match status" value="1"/>
</dbReference>
<feature type="transmembrane region" description="Helical" evidence="6">
    <location>
        <begin position="35"/>
        <end position="55"/>
    </location>
</feature>
<evidence type="ECO:0000256" key="4">
    <source>
        <dbReference type="ARBA" id="ARBA00022989"/>
    </source>
</evidence>
<proteinExistence type="predicted"/>
<feature type="domain" description="Major facilitator superfamily (MFS) profile" evidence="7">
    <location>
        <begin position="1"/>
        <end position="336"/>
    </location>
</feature>
<feature type="transmembrane region" description="Helical" evidence="6">
    <location>
        <begin position="87"/>
        <end position="110"/>
    </location>
</feature>
<feature type="transmembrane region" description="Helical" evidence="6">
    <location>
        <begin position="122"/>
        <end position="144"/>
    </location>
</feature>
<name>A0A550CK22_9AGAR</name>
<evidence type="ECO:0000256" key="2">
    <source>
        <dbReference type="ARBA" id="ARBA00022448"/>
    </source>
</evidence>
<dbReference type="GO" id="GO:0022857">
    <property type="term" value="F:transmembrane transporter activity"/>
    <property type="evidence" value="ECO:0007669"/>
    <property type="project" value="InterPro"/>
</dbReference>
<evidence type="ECO:0000259" key="7">
    <source>
        <dbReference type="PROSITE" id="PS50850"/>
    </source>
</evidence>
<dbReference type="SUPFAM" id="SSF103473">
    <property type="entry name" value="MFS general substrate transporter"/>
    <property type="match status" value="1"/>
</dbReference>
<sequence length="336" mass="37300">MSHVLLQLRRPLELGNARLGGLETDLNMTGTDFNLATSILFIGYIIMQLPSNLLITKIQPSIYLGCVMTIWGLITTLTSQADTFTHLLVIRFFLGVIEAPFFPSAMFVMSSWYTRAELGQRYAFFYAGSALANMFNGLMSAGILSDLDGARGIAGWRWLFIIQGSLTVFFAIISAALLPDYPRTTRWLSHEEQAFAEWRLAEDVAGAVDSVDSVSLFTALKMALTDYRAYLFVIMQHCNLLSQTFTYFFPTIVGSLGYNSTQTLLLTAPPWFAAFLACLLVTWHAARTNVRSIHIMCCMLLVVIGNIVMITTTAVGPRYFAMFLLTCGALSAFQVS</sequence>
<dbReference type="InterPro" id="IPR036259">
    <property type="entry name" value="MFS_trans_sf"/>
</dbReference>
<dbReference type="GO" id="GO:0016020">
    <property type="term" value="C:membrane"/>
    <property type="evidence" value="ECO:0007669"/>
    <property type="project" value="UniProtKB-SubCell"/>
</dbReference>
<comment type="caution">
    <text evidence="8">The sequence shown here is derived from an EMBL/GenBank/DDBJ whole genome shotgun (WGS) entry which is preliminary data.</text>
</comment>
<keyword evidence="9" id="KW-1185">Reference proteome</keyword>
<dbReference type="InterPro" id="IPR011701">
    <property type="entry name" value="MFS"/>
</dbReference>
<keyword evidence="3 6" id="KW-0812">Transmembrane</keyword>
<comment type="subcellular location">
    <subcellularLocation>
        <location evidence="1">Membrane</location>
        <topology evidence="1">Multi-pass membrane protein</topology>
    </subcellularLocation>
</comment>
<evidence type="ECO:0000313" key="8">
    <source>
        <dbReference type="EMBL" id="TRM65160.1"/>
    </source>
</evidence>
<gene>
    <name evidence="8" type="ORF">BD626DRAFT_567096</name>
</gene>
<feature type="transmembrane region" description="Helical" evidence="6">
    <location>
        <begin position="293"/>
        <end position="312"/>
    </location>
</feature>
<reference evidence="8 9" key="1">
    <citation type="journal article" date="2019" name="New Phytol.">
        <title>Comparative genomics reveals unique wood-decay strategies and fruiting body development in the Schizophyllaceae.</title>
        <authorList>
            <person name="Almasi E."/>
            <person name="Sahu N."/>
            <person name="Krizsan K."/>
            <person name="Balint B."/>
            <person name="Kovacs G.M."/>
            <person name="Kiss B."/>
            <person name="Cseklye J."/>
            <person name="Drula E."/>
            <person name="Henrissat B."/>
            <person name="Nagy I."/>
            <person name="Chovatia M."/>
            <person name="Adam C."/>
            <person name="LaButti K."/>
            <person name="Lipzen A."/>
            <person name="Riley R."/>
            <person name="Grigoriev I.V."/>
            <person name="Nagy L.G."/>
        </authorList>
    </citation>
    <scope>NUCLEOTIDE SEQUENCE [LARGE SCALE GENOMIC DNA]</scope>
    <source>
        <strain evidence="8 9">NL-1724</strain>
    </source>
</reference>
<keyword evidence="4 6" id="KW-1133">Transmembrane helix</keyword>
<dbReference type="Pfam" id="PF07690">
    <property type="entry name" value="MFS_1"/>
    <property type="match status" value="1"/>
</dbReference>
<feature type="transmembrane region" description="Helical" evidence="6">
    <location>
        <begin position="229"/>
        <end position="249"/>
    </location>
</feature>
<dbReference type="PANTHER" id="PTHR43791">
    <property type="entry name" value="PERMEASE-RELATED"/>
    <property type="match status" value="1"/>
</dbReference>
<feature type="transmembrane region" description="Helical" evidence="6">
    <location>
        <begin position="269"/>
        <end position="286"/>
    </location>
</feature>
<keyword evidence="5 6" id="KW-0472">Membrane</keyword>
<feature type="transmembrane region" description="Helical" evidence="6">
    <location>
        <begin position="62"/>
        <end position="81"/>
    </location>
</feature>
<keyword evidence="2" id="KW-0813">Transport</keyword>